<dbReference type="AlphaFoldDB" id="A0A2S9K4D9"/>
<reference evidence="1 2" key="1">
    <citation type="submission" date="2018-03" db="EMBL/GenBank/DDBJ databases">
        <title>Comparative genomics illustrates the genes involved in a hyperalkaliphilic mechanisms of Serpentinomonas isolated from highly-alkaline calcium-rich serpentinized springs.</title>
        <authorList>
            <person name="Suzuki S."/>
            <person name="Ishii S."/>
            <person name="Walworth N."/>
            <person name="Bird L."/>
            <person name="Kuenen J.G."/>
            <person name="Nealson K.H."/>
        </authorList>
    </citation>
    <scope>NUCLEOTIDE SEQUENCE [LARGE SCALE GENOMIC DNA]</scope>
    <source>
        <strain evidence="1 2">P1</strain>
    </source>
</reference>
<keyword evidence="2" id="KW-1185">Reference proteome</keyword>
<name>A0A2S9K4D9_9BURK</name>
<protein>
    <submittedName>
        <fullName evidence="1">Uncharacterized protein</fullName>
    </submittedName>
</protein>
<dbReference type="Proteomes" id="UP000238589">
    <property type="component" value="Unassembled WGS sequence"/>
</dbReference>
<comment type="caution">
    <text evidence="1">The sequence shown here is derived from an EMBL/GenBank/DDBJ whole genome shotgun (WGS) entry which is preliminary data.</text>
</comment>
<accession>A0A2S9K4D9</accession>
<evidence type="ECO:0000313" key="1">
    <source>
        <dbReference type="EMBL" id="PRD65245.1"/>
    </source>
</evidence>
<organism evidence="1 2">
    <name type="scientific">Malikia granosa</name>
    <dbReference type="NCBI Taxonomy" id="263067"/>
    <lineage>
        <taxon>Bacteria</taxon>
        <taxon>Pseudomonadati</taxon>
        <taxon>Pseudomonadota</taxon>
        <taxon>Betaproteobacteria</taxon>
        <taxon>Burkholderiales</taxon>
        <taxon>Comamonadaceae</taxon>
        <taxon>Malikia</taxon>
    </lineage>
</organism>
<sequence length="76" mass="8593">MDQQEIEYQIDSIHGCLLAHEIALQLVLGRSPEALEALQDIDLQRLEAKLRPQPQLSDATIRTAIEQLRRFQSLGG</sequence>
<dbReference type="OrthoDB" id="9887150at2"/>
<gene>
    <name evidence="1" type="ORF">C6P64_10430</name>
</gene>
<dbReference type="EMBL" id="PVLQ01000032">
    <property type="protein sequence ID" value="PRD65245.1"/>
    <property type="molecule type" value="Genomic_DNA"/>
</dbReference>
<proteinExistence type="predicted"/>
<evidence type="ECO:0000313" key="2">
    <source>
        <dbReference type="Proteomes" id="UP000238589"/>
    </source>
</evidence>
<dbReference type="RefSeq" id="WP_105748504.1">
    <property type="nucleotide sequence ID" value="NZ_PVLQ01000032.1"/>
</dbReference>